<dbReference type="EMBL" id="HACM01011771">
    <property type="protein sequence ID" value="CRZ12213.1"/>
    <property type="molecule type" value="Transcribed_RNA"/>
</dbReference>
<accession>A0A0H5RDX9</accession>
<name>A0A0H5RDX9_9EUKA</name>
<dbReference type="AlphaFoldDB" id="A0A0H5RDX9"/>
<reference evidence="1" key="1">
    <citation type="submission" date="2015-04" db="EMBL/GenBank/DDBJ databases">
        <title>The genome sequence of the plant pathogenic Rhizarian Plasmodiophora brassicae reveals insights in its biotrophic life cycle and the origin of chitin synthesis.</title>
        <authorList>
            <person name="Schwelm A."/>
            <person name="Fogelqvist J."/>
            <person name="Knaust A."/>
            <person name="Julke S."/>
            <person name="Lilja T."/>
            <person name="Dhandapani V."/>
            <person name="Bonilla-Rosso G."/>
            <person name="Karlsson M."/>
            <person name="Shevchenko A."/>
            <person name="Choi S.R."/>
            <person name="Kim H.G."/>
            <person name="Park J.Y."/>
            <person name="Lim Y.P."/>
            <person name="Ludwig-Muller J."/>
            <person name="Dixelius C."/>
        </authorList>
    </citation>
    <scope>NUCLEOTIDE SEQUENCE</scope>
    <source>
        <tissue evidence="1">Potato root galls</tissue>
    </source>
</reference>
<sequence>MKKHPPGHGSGSRYYRQETGAGVILNGMRIGTVEWTVETYDVFVFVKSCRESHNCLTAPKNLARLISWAIERLDIAGTWPTVSSYRAPRLYPMDIRPRCGINIVSAVGVKFTSALHLSGQSSPKLTALFANLQR</sequence>
<evidence type="ECO:0000313" key="1">
    <source>
        <dbReference type="EMBL" id="CRZ12213.1"/>
    </source>
</evidence>
<protein>
    <submittedName>
        <fullName evidence="1">Uncharacterized protein</fullName>
    </submittedName>
</protein>
<proteinExistence type="predicted"/>
<organism evidence="1">
    <name type="scientific">Spongospora subterranea</name>
    <dbReference type="NCBI Taxonomy" id="70186"/>
    <lineage>
        <taxon>Eukaryota</taxon>
        <taxon>Sar</taxon>
        <taxon>Rhizaria</taxon>
        <taxon>Endomyxa</taxon>
        <taxon>Phytomyxea</taxon>
        <taxon>Plasmodiophorida</taxon>
        <taxon>Plasmodiophoridae</taxon>
        <taxon>Spongospora</taxon>
    </lineage>
</organism>